<dbReference type="EMBL" id="CAJOAY010001296">
    <property type="protein sequence ID" value="CAF3823773.1"/>
    <property type="molecule type" value="Genomic_DNA"/>
</dbReference>
<reference evidence="1" key="1">
    <citation type="submission" date="2021-02" db="EMBL/GenBank/DDBJ databases">
        <authorList>
            <person name="Nowell W R."/>
        </authorList>
    </citation>
    <scope>NUCLEOTIDE SEQUENCE</scope>
</reference>
<protein>
    <submittedName>
        <fullName evidence="1">Uncharacterized protein</fullName>
    </submittedName>
</protein>
<gene>
    <name evidence="2" type="ORF">OKA104_LOCUS19847</name>
    <name evidence="1" type="ORF">VCS650_LOCUS33033</name>
</gene>
<dbReference type="Proteomes" id="UP000663891">
    <property type="component" value="Unassembled WGS sequence"/>
</dbReference>
<sequence length="194" mass="23166">MKRLYLDSTCSYAPFITIIYFEMTLKNSSKNRTKIQKNSKSNLSRKSISSSTNLQYTVKLTKQAYEEREQTCSYKDYLALITLAAFNRHAIKHIQIDKYKTNTQIEMELLKRWNKLPLEDQNKYENEAIDNDIFHQLAYTRIDRDEIFDDKSSLTHHLSIRKELEIQWNNLADDEKIVHKRVVTNRDIEIKRLL</sequence>
<evidence type="ECO:0000313" key="3">
    <source>
        <dbReference type="Proteomes" id="UP000663891"/>
    </source>
</evidence>
<dbReference type="Proteomes" id="UP000663881">
    <property type="component" value="Unassembled WGS sequence"/>
</dbReference>
<dbReference type="EMBL" id="CAJNON010000624">
    <property type="protein sequence ID" value="CAF1337502.1"/>
    <property type="molecule type" value="Genomic_DNA"/>
</dbReference>
<organism evidence="1 3">
    <name type="scientific">Adineta steineri</name>
    <dbReference type="NCBI Taxonomy" id="433720"/>
    <lineage>
        <taxon>Eukaryota</taxon>
        <taxon>Metazoa</taxon>
        <taxon>Spiralia</taxon>
        <taxon>Gnathifera</taxon>
        <taxon>Rotifera</taxon>
        <taxon>Eurotatoria</taxon>
        <taxon>Bdelloidea</taxon>
        <taxon>Adinetida</taxon>
        <taxon>Adinetidae</taxon>
        <taxon>Adineta</taxon>
    </lineage>
</organism>
<accession>A0A815GEE2</accession>
<dbReference type="AlphaFoldDB" id="A0A815GEE2"/>
<name>A0A815GEE2_9BILA</name>
<evidence type="ECO:0000313" key="1">
    <source>
        <dbReference type="EMBL" id="CAF1337502.1"/>
    </source>
</evidence>
<evidence type="ECO:0000313" key="2">
    <source>
        <dbReference type="EMBL" id="CAF3823773.1"/>
    </source>
</evidence>
<comment type="caution">
    <text evidence="1">The sequence shown here is derived from an EMBL/GenBank/DDBJ whole genome shotgun (WGS) entry which is preliminary data.</text>
</comment>
<dbReference type="OrthoDB" id="10008504at2759"/>
<proteinExistence type="predicted"/>